<evidence type="ECO:0000256" key="1">
    <source>
        <dbReference type="SAM" id="MobiDB-lite"/>
    </source>
</evidence>
<organism evidence="4 5">
    <name type="scientific">Kockovaella imperatae</name>
    <dbReference type="NCBI Taxonomy" id="4999"/>
    <lineage>
        <taxon>Eukaryota</taxon>
        <taxon>Fungi</taxon>
        <taxon>Dikarya</taxon>
        <taxon>Basidiomycota</taxon>
        <taxon>Agaricomycotina</taxon>
        <taxon>Tremellomycetes</taxon>
        <taxon>Tremellales</taxon>
        <taxon>Cuniculitremaceae</taxon>
        <taxon>Kockovaella</taxon>
    </lineage>
</organism>
<feature type="transmembrane region" description="Helical" evidence="2">
    <location>
        <begin position="36"/>
        <end position="53"/>
    </location>
</feature>
<keyword evidence="2" id="KW-0472">Membrane</keyword>
<dbReference type="GO" id="GO:0016810">
    <property type="term" value="F:hydrolase activity, acting on carbon-nitrogen (but not peptide) bonds"/>
    <property type="evidence" value="ECO:0007669"/>
    <property type="project" value="InterPro"/>
</dbReference>
<evidence type="ECO:0000256" key="2">
    <source>
        <dbReference type="SAM" id="Phobius"/>
    </source>
</evidence>
<keyword evidence="4" id="KW-0378">Hydrolase</keyword>
<dbReference type="PANTHER" id="PTHR22642:SF2">
    <property type="entry name" value="PROTEIN LONG AFTER FAR-RED 3"/>
    <property type="match status" value="1"/>
</dbReference>
<dbReference type="PANTHER" id="PTHR22642">
    <property type="entry name" value="IMIDAZOLONEPROPIONASE"/>
    <property type="match status" value="1"/>
</dbReference>
<dbReference type="CDD" id="cd01300">
    <property type="entry name" value="YtcJ_like"/>
    <property type="match status" value="1"/>
</dbReference>
<evidence type="ECO:0000259" key="3">
    <source>
        <dbReference type="Pfam" id="PF07969"/>
    </source>
</evidence>
<feature type="region of interest" description="Disordered" evidence="1">
    <location>
        <begin position="1"/>
        <end position="28"/>
    </location>
</feature>
<dbReference type="EMBL" id="NBSH01000020">
    <property type="protein sequence ID" value="ORX33527.1"/>
    <property type="molecule type" value="Genomic_DNA"/>
</dbReference>
<comment type="caution">
    <text evidence="4">The sequence shown here is derived from an EMBL/GenBank/DDBJ whole genome shotgun (WGS) entry which is preliminary data.</text>
</comment>
<dbReference type="Gene3D" id="3.20.20.140">
    <property type="entry name" value="Metal-dependent hydrolases"/>
    <property type="match status" value="1"/>
</dbReference>
<feature type="domain" description="Amidohydrolase 3" evidence="3">
    <location>
        <begin position="141"/>
        <end position="632"/>
    </location>
</feature>
<dbReference type="InParanoid" id="A0A1Y1U7P5"/>
<dbReference type="SUPFAM" id="SSF51556">
    <property type="entry name" value="Metallo-dependent hydrolases"/>
    <property type="match status" value="1"/>
</dbReference>
<keyword evidence="2" id="KW-0812">Transmembrane</keyword>
<dbReference type="RefSeq" id="XP_021867854.1">
    <property type="nucleotide sequence ID" value="XM_022013718.1"/>
</dbReference>
<evidence type="ECO:0000313" key="4">
    <source>
        <dbReference type="EMBL" id="ORX33527.1"/>
    </source>
</evidence>
<dbReference type="InterPro" id="IPR032466">
    <property type="entry name" value="Metal_Hydrolase"/>
</dbReference>
<dbReference type="AlphaFoldDB" id="A0A1Y1U7P5"/>
<feature type="compositionally biased region" description="Basic and acidic residues" evidence="1">
    <location>
        <begin position="1"/>
        <end position="10"/>
    </location>
</feature>
<dbReference type="OrthoDB" id="3501663at2759"/>
<dbReference type="InterPro" id="IPR033932">
    <property type="entry name" value="YtcJ-like"/>
</dbReference>
<accession>A0A1Y1U7P5</accession>
<dbReference type="Gene3D" id="2.30.40.10">
    <property type="entry name" value="Urease, subunit C, domain 1"/>
    <property type="match status" value="1"/>
</dbReference>
<gene>
    <name evidence="4" type="ORF">BD324DRAFT_585044</name>
</gene>
<dbReference type="Proteomes" id="UP000193218">
    <property type="component" value="Unassembled WGS sequence"/>
</dbReference>
<dbReference type="InterPro" id="IPR011059">
    <property type="entry name" value="Metal-dep_hydrolase_composite"/>
</dbReference>
<dbReference type="STRING" id="4999.A0A1Y1U7P5"/>
<name>A0A1Y1U7P5_9TREE</name>
<evidence type="ECO:0000313" key="5">
    <source>
        <dbReference type="Proteomes" id="UP000193218"/>
    </source>
</evidence>
<dbReference type="Pfam" id="PF07969">
    <property type="entry name" value="Amidohydro_3"/>
    <property type="match status" value="1"/>
</dbReference>
<reference evidence="4 5" key="1">
    <citation type="submission" date="2017-03" db="EMBL/GenBank/DDBJ databases">
        <title>Widespread Adenine N6-methylation of Active Genes in Fungi.</title>
        <authorList>
            <consortium name="DOE Joint Genome Institute"/>
            <person name="Mondo S.J."/>
            <person name="Dannebaum R.O."/>
            <person name="Kuo R.C."/>
            <person name="Louie K.B."/>
            <person name="Bewick A.J."/>
            <person name="Labutti K."/>
            <person name="Haridas S."/>
            <person name="Kuo A."/>
            <person name="Salamov A."/>
            <person name="Ahrendt S.R."/>
            <person name="Lau R."/>
            <person name="Bowen B.P."/>
            <person name="Lipzen A."/>
            <person name="Sullivan W."/>
            <person name="Andreopoulos W.B."/>
            <person name="Clum A."/>
            <person name="Lindquist E."/>
            <person name="Daum C."/>
            <person name="Northen T.R."/>
            <person name="Ramamoorthy G."/>
            <person name="Schmitz R.J."/>
            <person name="Gryganskyi A."/>
            <person name="Culley D."/>
            <person name="Magnuson J."/>
            <person name="James T.Y."/>
            <person name="O'Malley M.A."/>
            <person name="Stajich J.E."/>
            <person name="Spatafora J.W."/>
            <person name="Visel A."/>
            <person name="Grigoriev I.V."/>
        </authorList>
    </citation>
    <scope>NUCLEOTIDE SEQUENCE [LARGE SCALE GENOMIC DNA]</scope>
    <source>
        <strain evidence="4 5">NRRL Y-17943</strain>
    </source>
</reference>
<sequence>MAPKGEKDPLLDAIKPATPRQARPPRHIRHRQAGRSLHLSLTLGILALVVLYARQNRSSLNTYNYGGKKLPMKYAVCSREGKKIYTVPEESGVGPVECVVVQGKYVVDTGSMAHVRRKWTEPQSQATWQWTSKMKVFYLPEGHTMTPGLIDSHGHPLQYGLSRQLQLTGSTSIPEIVERVEDYVRSSNLPPGTWIEGLGWDQNIWPVKEFPTATDLDTPLLKDKPIILSRVDVHAIWVSHAVLAQLGPLPDTVEGGKIVRGASGEPTGVFIDNAMDLVMAKKPPYTEAQLSMSIERMMDDALAKGMTGVHDAMLSQNYVPVFEKWAKEGKLRMRFYSMLRCTDRDAYCGDAIHRIYDAHDGRFTMQSVKLFADGALGSRGAALLEDYSDSPGWKGFLLSPEETWGPLIKAWYDGGWQVNVHTIGDKANHVVVNAIEAALQGKDAARQFRLEHAQIMALDDLNRAAKLGVIASYQPTHATSDMKYAEDRLGPERIKGAYAWKTYLKAGGRIALGSDFPVESIDPLKGFYAAVTRLDEDGTSPHGLNGWYASEKLSREEALRGFTIDGKSMTTRGSTLTSFTGAYASFSNCTGSLVSGKRFDAVIWDDDLLEVDQGEMLEVQVKATFLDGQLAYGSIKG</sequence>
<dbReference type="InterPro" id="IPR013108">
    <property type="entry name" value="Amidohydro_3"/>
</dbReference>
<protein>
    <submittedName>
        <fullName evidence="4">Amidohydrolase family-domain-containing protein</fullName>
    </submittedName>
</protein>
<proteinExistence type="predicted"/>
<dbReference type="Gene3D" id="3.10.310.70">
    <property type="match status" value="1"/>
</dbReference>
<keyword evidence="5" id="KW-1185">Reference proteome</keyword>
<dbReference type="GeneID" id="33555526"/>
<keyword evidence="2" id="KW-1133">Transmembrane helix</keyword>